<name>A0ABU8WHJ0_9BURK</name>
<keyword evidence="2" id="KW-1185">Reference proteome</keyword>
<accession>A0ABU8WHJ0</accession>
<evidence type="ECO:0000313" key="2">
    <source>
        <dbReference type="Proteomes" id="UP001385892"/>
    </source>
</evidence>
<comment type="caution">
    <text evidence="1">The sequence shown here is derived from an EMBL/GenBank/DDBJ whole genome shotgun (WGS) entry which is preliminary data.</text>
</comment>
<protein>
    <submittedName>
        <fullName evidence="1">Uncharacterized protein</fullName>
    </submittedName>
</protein>
<organism evidence="1 2">
    <name type="scientific">Variovorax rhizosphaerae</name>
    <dbReference type="NCBI Taxonomy" id="1836200"/>
    <lineage>
        <taxon>Bacteria</taxon>
        <taxon>Pseudomonadati</taxon>
        <taxon>Pseudomonadota</taxon>
        <taxon>Betaproteobacteria</taxon>
        <taxon>Burkholderiales</taxon>
        <taxon>Comamonadaceae</taxon>
        <taxon>Variovorax</taxon>
    </lineage>
</organism>
<gene>
    <name evidence="1" type="ORF">WKW82_09040</name>
</gene>
<dbReference type="RefSeq" id="WP_340341935.1">
    <property type="nucleotide sequence ID" value="NZ_JBBKZT010000003.1"/>
</dbReference>
<sequence length="247" mass="27821">MGAIILRAMRTAFIVSSAINSSAGMFSPEERLRDTLGTIDSIRQRVPDAAIHVLDMCGDGLQPAQARLLSSQVTRLFDYSGLHDVQAIYKVPNLDVVKNLTEMTCFHHFLHSQEALLAGVDRVFKLSGRYRLDERFSIGDYDDPRYRGQMVFSGRFASQFTPDVTGNDAADNFQLMSRLWSFDACLLPTVRSVYGQMIERMVERLNAGGYIDIEHLLHRYMPRSRIAMRTPIGVSGRLAPNAREISD</sequence>
<reference evidence="1 2" key="1">
    <citation type="submission" date="2024-03" db="EMBL/GenBank/DDBJ databases">
        <title>Novel species of the genus Variovorax.</title>
        <authorList>
            <person name="Liu Q."/>
            <person name="Xin Y.-H."/>
        </authorList>
    </citation>
    <scope>NUCLEOTIDE SEQUENCE [LARGE SCALE GENOMIC DNA]</scope>
    <source>
        <strain evidence="1 2">KACC 18900</strain>
    </source>
</reference>
<dbReference type="EMBL" id="JBBKZT010000003">
    <property type="protein sequence ID" value="MEJ8846794.1"/>
    <property type="molecule type" value="Genomic_DNA"/>
</dbReference>
<dbReference type="Proteomes" id="UP001385892">
    <property type="component" value="Unassembled WGS sequence"/>
</dbReference>
<evidence type="ECO:0000313" key="1">
    <source>
        <dbReference type="EMBL" id="MEJ8846794.1"/>
    </source>
</evidence>
<proteinExistence type="predicted"/>